<comment type="subcellular location">
    <subcellularLocation>
        <location evidence="1">Membrane</location>
        <topology evidence="1">Multi-pass membrane protein</topology>
    </subcellularLocation>
</comment>
<keyword evidence="2 8" id="KW-0812">Transmembrane</keyword>
<keyword evidence="11" id="KW-1185">Reference proteome</keyword>
<dbReference type="InterPro" id="IPR000276">
    <property type="entry name" value="GPCR_Rhodpsn"/>
</dbReference>
<dbReference type="PANTHER" id="PTHR24243:SF230">
    <property type="entry name" value="G-PROTEIN COUPLED RECEPTORS FAMILY 1 PROFILE DOMAIN-CONTAINING PROTEIN"/>
    <property type="match status" value="1"/>
</dbReference>
<evidence type="ECO:0000313" key="11">
    <source>
        <dbReference type="Proteomes" id="UP000593567"/>
    </source>
</evidence>
<dbReference type="Proteomes" id="UP000593567">
    <property type="component" value="Unassembled WGS sequence"/>
</dbReference>
<dbReference type="PANTHER" id="PTHR24243">
    <property type="entry name" value="G-PROTEIN COUPLED RECEPTOR"/>
    <property type="match status" value="1"/>
</dbReference>
<feature type="transmembrane region" description="Helical" evidence="8">
    <location>
        <begin position="213"/>
        <end position="232"/>
    </location>
</feature>
<evidence type="ECO:0000256" key="8">
    <source>
        <dbReference type="SAM" id="Phobius"/>
    </source>
</evidence>
<dbReference type="AlphaFoldDB" id="A0A7J7K9G7"/>
<gene>
    <name evidence="10" type="ORF">EB796_006798</name>
</gene>
<evidence type="ECO:0000256" key="7">
    <source>
        <dbReference type="ARBA" id="ARBA00023224"/>
    </source>
</evidence>
<dbReference type="SUPFAM" id="SSF81321">
    <property type="entry name" value="Family A G protein-coupled receptor-like"/>
    <property type="match status" value="1"/>
</dbReference>
<name>A0A7J7K9G7_BUGNE</name>
<proteinExistence type="predicted"/>
<feature type="transmembrane region" description="Helical" evidence="8">
    <location>
        <begin position="244"/>
        <end position="260"/>
    </location>
</feature>
<dbReference type="PROSITE" id="PS50262">
    <property type="entry name" value="G_PROTEIN_RECEP_F1_2"/>
    <property type="match status" value="1"/>
</dbReference>
<evidence type="ECO:0000256" key="6">
    <source>
        <dbReference type="ARBA" id="ARBA00023170"/>
    </source>
</evidence>
<feature type="domain" description="G-protein coupled receptors family 1 profile" evidence="9">
    <location>
        <begin position="55"/>
        <end position="272"/>
    </location>
</feature>
<keyword evidence="3 8" id="KW-1133">Transmembrane helix</keyword>
<dbReference type="OrthoDB" id="9990906at2759"/>
<dbReference type="InterPro" id="IPR017452">
    <property type="entry name" value="GPCR_Rhodpsn_7TM"/>
</dbReference>
<dbReference type="EMBL" id="VXIV02000974">
    <property type="protein sequence ID" value="KAF6034887.1"/>
    <property type="molecule type" value="Genomic_DNA"/>
</dbReference>
<dbReference type="GO" id="GO:0005886">
    <property type="term" value="C:plasma membrane"/>
    <property type="evidence" value="ECO:0007669"/>
    <property type="project" value="TreeGrafter"/>
</dbReference>
<evidence type="ECO:0000256" key="3">
    <source>
        <dbReference type="ARBA" id="ARBA00022989"/>
    </source>
</evidence>
<comment type="caution">
    <text evidence="10">The sequence shown here is derived from an EMBL/GenBank/DDBJ whole genome shotgun (WGS) entry which is preliminary data.</text>
</comment>
<dbReference type="Gene3D" id="1.20.1070.10">
    <property type="entry name" value="Rhodopsin 7-helix transmembrane proteins"/>
    <property type="match status" value="1"/>
</dbReference>
<feature type="transmembrane region" description="Helical" evidence="8">
    <location>
        <begin position="40"/>
        <end position="64"/>
    </location>
</feature>
<dbReference type="GO" id="GO:0004930">
    <property type="term" value="F:G protein-coupled receptor activity"/>
    <property type="evidence" value="ECO:0007669"/>
    <property type="project" value="UniProtKB-KW"/>
</dbReference>
<keyword evidence="7" id="KW-0807">Transducer</keyword>
<reference evidence="10" key="1">
    <citation type="submission" date="2020-06" db="EMBL/GenBank/DDBJ databases">
        <title>Draft genome of Bugula neritina, a colonial animal packing powerful symbionts and potential medicines.</title>
        <authorList>
            <person name="Rayko M."/>
        </authorList>
    </citation>
    <scope>NUCLEOTIDE SEQUENCE [LARGE SCALE GENOMIC DNA]</scope>
    <source>
        <strain evidence="10">Kwan_BN1</strain>
    </source>
</reference>
<evidence type="ECO:0000256" key="1">
    <source>
        <dbReference type="ARBA" id="ARBA00004141"/>
    </source>
</evidence>
<keyword evidence="6" id="KW-0675">Receptor</keyword>
<evidence type="ECO:0000256" key="2">
    <source>
        <dbReference type="ARBA" id="ARBA00022692"/>
    </source>
</evidence>
<sequence length="272" mass="30507">MLRIFNGGHLFATGEMNVSSEIATNTSNFQKLCSKKYNDIWLYVGLIILCSGTIGHLLSITVTLSSRSMRLHSSTVYISSLSLAALLALYTGLLRYVTIYTDLHAIDFRRGSEVSCKLHTMLTYMSLQFFAWIQATIAVDRLIAVWSPHRYKVCNSWKKGLLVVLVELVLVTSLNVIVIVLAELDENSYCSALNQKLANAWVNMADNGQKFDYLGLIVGLLCGEFMNILQGYVSFHTEIPRETLSLVSLGLYFLIFAYLLRRPPVAADKKDN</sequence>
<evidence type="ECO:0000313" key="10">
    <source>
        <dbReference type="EMBL" id="KAF6034887.1"/>
    </source>
</evidence>
<dbReference type="Pfam" id="PF00001">
    <property type="entry name" value="7tm_1"/>
    <property type="match status" value="1"/>
</dbReference>
<evidence type="ECO:0000256" key="4">
    <source>
        <dbReference type="ARBA" id="ARBA00023040"/>
    </source>
</evidence>
<evidence type="ECO:0000256" key="5">
    <source>
        <dbReference type="ARBA" id="ARBA00023136"/>
    </source>
</evidence>
<organism evidence="10 11">
    <name type="scientific">Bugula neritina</name>
    <name type="common">Brown bryozoan</name>
    <name type="synonym">Sertularia neritina</name>
    <dbReference type="NCBI Taxonomy" id="10212"/>
    <lineage>
        <taxon>Eukaryota</taxon>
        <taxon>Metazoa</taxon>
        <taxon>Spiralia</taxon>
        <taxon>Lophotrochozoa</taxon>
        <taxon>Bryozoa</taxon>
        <taxon>Gymnolaemata</taxon>
        <taxon>Cheilostomatida</taxon>
        <taxon>Flustrina</taxon>
        <taxon>Buguloidea</taxon>
        <taxon>Bugulidae</taxon>
        <taxon>Bugula</taxon>
    </lineage>
</organism>
<keyword evidence="5 8" id="KW-0472">Membrane</keyword>
<feature type="transmembrane region" description="Helical" evidence="8">
    <location>
        <begin position="76"/>
        <end position="98"/>
    </location>
</feature>
<keyword evidence="4" id="KW-0297">G-protein coupled receptor</keyword>
<feature type="transmembrane region" description="Helical" evidence="8">
    <location>
        <begin position="160"/>
        <end position="182"/>
    </location>
</feature>
<accession>A0A7J7K9G7</accession>
<protein>
    <recommendedName>
        <fullName evidence="9">G-protein coupled receptors family 1 profile domain-containing protein</fullName>
    </recommendedName>
</protein>
<evidence type="ECO:0000259" key="9">
    <source>
        <dbReference type="PROSITE" id="PS50262"/>
    </source>
</evidence>